<dbReference type="SUPFAM" id="SSF56037">
    <property type="entry name" value="PheT/TilS domain"/>
    <property type="match status" value="1"/>
</dbReference>
<dbReference type="CDD" id="cd00769">
    <property type="entry name" value="PheRS_beta_core"/>
    <property type="match status" value="1"/>
</dbReference>
<dbReference type="GeneID" id="41974594"/>
<dbReference type="RefSeq" id="XP_030993972.1">
    <property type="nucleotide sequence ID" value="XM_031141859.1"/>
</dbReference>
<evidence type="ECO:0000256" key="6">
    <source>
        <dbReference type="ARBA" id="ARBA00022490"/>
    </source>
</evidence>
<dbReference type="SUPFAM" id="SSF55681">
    <property type="entry name" value="Class II aaRS and biotin synthetases"/>
    <property type="match status" value="1"/>
</dbReference>
<dbReference type="FunCoup" id="A0A507B5D4">
    <property type="interactions" value="1050"/>
</dbReference>
<dbReference type="NCBIfam" id="TIGR00471">
    <property type="entry name" value="pheT_arch"/>
    <property type="match status" value="1"/>
</dbReference>
<keyword evidence="12" id="KW-0648">Protein biosynthesis</keyword>
<evidence type="ECO:0000256" key="11">
    <source>
        <dbReference type="ARBA" id="ARBA00022842"/>
    </source>
</evidence>
<dbReference type="InterPro" id="IPR005147">
    <property type="entry name" value="tRNA_synthase_B5-dom"/>
</dbReference>
<evidence type="ECO:0000256" key="7">
    <source>
        <dbReference type="ARBA" id="ARBA00022598"/>
    </source>
</evidence>
<gene>
    <name evidence="17" type="ORF">E0L32_007147</name>
</gene>
<dbReference type="FunFam" id="3.50.40.10:FF:000002">
    <property type="entry name" value="phenylalanine--tRNA ligase beta subunit"/>
    <property type="match status" value="1"/>
</dbReference>
<feature type="domain" description="B5" evidence="16">
    <location>
        <begin position="294"/>
        <end position="371"/>
    </location>
</feature>
<keyword evidence="8" id="KW-0479">Metal-binding</keyword>
<comment type="caution">
    <text evidence="17">The sequence shown here is derived from an EMBL/GenBank/DDBJ whole genome shotgun (WGS) entry which is preliminary data.</text>
</comment>
<proteinExistence type="inferred from homology"/>
<dbReference type="SMART" id="SM00873">
    <property type="entry name" value="B3_4"/>
    <property type="match status" value="1"/>
</dbReference>
<dbReference type="InterPro" id="IPR020825">
    <property type="entry name" value="Phe-tRNA_synthase-like_B3/B4"/>
</dbReference>
<evidence type="ECO:0000259" key="16">
    <source>
        <dbReference type="PROSITE" id="PS51483"/>
    </source>
</evidence>
<comment type="subcellular location">
    <subcellularLocation>
        <location evidence="2">Cytoplasm</location>
    </subcellularLocation>
</comment>
<dbReference type="InterPro" id="IPR045864">
    <property type="entry name" value="aa-tRNA-synth_II/BPL/LPL"/>
</dbReference>
<dbReference type="InterPro" id="IPR005146">
    <property type="entry name" value="B3/B4_tRNA-bd"/>
</dbReference>
<keyword evidence="11" id="KW-0460">Magnesium</keyword>
<dbReference type="InParanoid" id="A0A507B5D4"/>
<dbReference type="GO" id="GO:0000287">
    <property type="term" value="F:magnesium ion binding"/>
    <property type="evidence" value="ECO:0007669"/>
    <property type="project" value="InterPro"/>
</dbReference>
<protein>
    <recommendedName>
        <fullName evidence="5">phenylalanine--tRNA ligase</fullName>
        <ecNumber evidence="5">6.1.1.20</ecNumber>
    </recommendedName>
    <alternativeName>
        <fullName evidence="14">Phenylalanyl-tRNA synthetase beta subunit</fullName>
    </alternativeName>
</protein>
<dbReference type="Gene3D" id="3.30.930.10">
    <property type="entry name" value="Bira Bifunctional Protein, Domain 2"/>
    <property type="match status" value="1"/>
</dbReference>
<keyword evidence="7" id="KW-0436">Ligase</keyword>
<evidence type="ECO:0000256" key="12">
    <source>
        <dbReference type="ARBA" id="ARBA00022917"/>
    </source>
</evidence>
<evidence type="ECO:0000256" key="5">
    <source>
        <dbReference type="ARBA" id="ARBA00012814"/>
    </source>
</evidence>
<dbReference type="EC" id="6.1.1.20" evidence="5"/>
<dbReference type="AlphaFoldDB" id="A0A507B5D4"/>
<dbReference type="FunFam" id="3.30.56.10:FF:000004">
    <property type="entry name" value="Phenylalanyl-tRNA synthetase, beta subunit"/>
    <property type="match status" value="1"/>
</dbReference>
<accession>A0A507B5D4</accession>
<dbReference type="GO" id="GO:0006432">
    <property type="term" value="P:phenylalanyl-tRNA aminoacylation"/>
    <property type="evidence" value="ECO:0007669"/>
    <property type="project" value="InterPro"/>
</dbReference>
<dbReference type="InterPro" id="IPR004531">
    <property type="entry name" value="Phe-tRNA-synth_IIc_bsu_arc_euk"/>
</dbReference>
<dbReference type="FunFam" id="3.30.930.10:FF:000052">
    <property type="entry name" value="Phenylalanyl-tRNA synthetase, beta subunit"/>
    <property type="match status" value="1"/>
</dbReference>
<dbReference type="Proteomes" id="UP000319257">
    <property type="component" value="Unassembled WGS sequence"/>
</dbReference>
<dbReference type="Pfam" id="PF18262">
    <property type="entry name" value="PhetRS_B1"/>
    <property type="match status" value="1"/>
</dbReference>
<comment type="subunit">
    <text evidence="4">Tetramer of two alpha and two beta subunits.</text>
</comment>
<dbReference type="Pfam" id="PF03484">
    <property type="entry name" value="B5"/>
    <property type="match status" value="1"/>
</dbReference>
<sequence>MPTIAVDKYELFKELGEQFTADTFQDLCFDFGIELDDDTEDDPARPKDQRPELKIEIPANRYDMLCFEGIALHLNIFRGRQGIPNYRVLDIPEDKMQSITVHKETAEVRPYVAGAILRNLHFTQDTYDSFIGLQDKLHQNLARQRTLVSIGTHDLDTIEGPFTYEAHPPRDISFVPLNQTKKMNGEELMKFYETDRHLGRYLHIIRDSPVYPVIYDSKRTLCSLPPIINGDHSKITLDTKNVFIEITATDQTKLDIVCNIMVAMFSKYCKDEFTVEPVKIISDHNGCTRVTPSMTVRTLDVEVDYINACCGINESPEQLCKRLNRMAYTAKPSGDKNIIKVAVPPTRADVLHQCDVMEDVAIAYGFNNLPRSSPHRSATIGQPLMINKLSDIVRTESAMCGWTEVLPLILCSHDENFGWLNREDDGNTAVKLANPKTAEYQVVRTSLLPGLLKTIRENKSVALPLKVFEAADVVLKDESLERKARNERRFAAAFYGKTSGFEVVHGLLDRVLAMLRVAFLTHEEGLSGKGADYEVRENPSESDGYFIEEIDEPTFFAGRAAAVYARLGGKTRRIGELGVLHPSVLEKFDLK</sequence>
<dbReference type="InterPro" id="IPR045060">
    <property type="entry name" value="Phe-tRNA-ligase_IIc_bsu"/>
</dbReference>
<comment type="similarity">
    <text evidence="3">Belongs to the phenylalanyl-tRNA synthetase beta subunit family. Type 2 subfamily.</text>
</comment>
<dbReference type="PANTHER" id="PTHR10947">
    <property type="entry name" value="PHENYLALANYL-TRNA SYNTHETASE BETA CHAIN AND LEUCINE-RICH REPEAT-CONTAINING PROTEIN 47"/>
    <property type="match status" value="1"/>
</dbReference>
<dbReference type="GO" id="GO:0009328">
    <property type="term" value="C:phenylalanine-tRNA ligase complex"/>
    <property type="evidence" value="ECO:0007669"/>
    <property type="project" value="TreeGrafter"/>
</dbReference>
<reference evidence="17 18" key="1">
    <citation type="submission" date="2019-06" db="EMBL/GenBank/DDBJ databases">
        <title>Draft genome sequence of the filamentous fungus Phialemoniopsis curvata isolated from diesel fuel.</title>
        <authorList>
            <person name="Varaljay V.A."/>
            <person name="Lyon W.J."/>
            <person name="Crouch A.L."/>
            <person name="Drake C.E."/>
            <person name="Hollomon J.M."/>
            <person name="Nadeau L.J."/>
            <person name="Nunn H.S."/>
            <person name="Stevenson B.S."/>
            <person name="Bojanowski C.L."/>
            <person name="Crookes-Goodson W.J."/>
        </authorList>
    </citation>
    <scope>NUCLEOTIDE SEQUENCE [LARGE SCALE GENOMIC DNA]</scope>
    <source>
        <strain evidence="17 18">D216</strain>
    </source>
</reference>
<organism evidence="17 18">
    <name type="scientific">Thyridium curvatum</name>
    <dbReference type="NCBI Taxonomy" id="1093900"/>
    <lineage>
        <taxon>Eukaryota</taxon>
        <taxon>Fungi</taxon>
        <taxon>Dikarya</taxon>
        <taxon>Ascomycota</taxon>
        <taxon>Pezizomycotina</taxon>
        <taxon>Sordariomycetes</taxon>
        <taxon>Sordariomycetidae</taxon>
        <taxon>Thyridiales</taxon>
        <taxon>Thyridiaceae</taxon>
        <taxon>Thyridium</taxon>
    </lineage>
</organism>
<dbReference type="GO" id="GO:0004826">
    <property type="term" value="F:phenylalanine-tRNA ligase activity"/>
    <property type="evidence" value="ECO:0007669"/>
    <property type="project" value="UniProtKB-EC"/>
</dbReference>
<evidence type="ECO:0000256" key="8">
    <source>
        <dbReference type="ARBA" id="ARBA00022723"/>
    </source>
</evidence>
<evidence type="ECO:0000313" key="17">
    <source>
        <dbReference type="EMBL" id="TPX12261.1"/>
    </source>
</evidence>
<dbReference type="STRING" id="1093900.A0A507B5D4"/>
<dbReference type="EMBL" id="SKBQ01000042">
    <property type="protein sequence ID" value="TPX12261.1"/>
    <property type="molecule type" value="Genomic_DNA"/>
</dbReference>
<dbReference type="PROSITE" id="PS51483">
    <property type="entry name" value="B5"/>
    <property type="match status" value="1"/>
</dbReference>
<evidence type="ECO:0000256" key="2">
    <source>
        <dbReference type="ARBA" id="ARBA00004496"/>
    </source>
</evidence>
<keyword evidence="6" id="KW-0963">Cytoplasm</keyword>
<keyword evidence="9" id="KW-0547">Nucleotide-binding</keyword>
<dbReference type="SUPFAM" id="SSF46955">
    <property type="entry name" value="Putative DNA-binding domain"/>
    <property type="match status" value="2"/>
</dbReference>
<evidence type="ECO:0000256" key="14">
    <source>
        <dbReference type="ARBA" id="ARBA00033189"/>
    </source>
</evidence>
<dbReference type="GO" id="GO:0005524">
    <property type="term" value="F:ATP binding"/>
    <property type="evidence" value="ECO:0007669"/>
    <property type="project" value="UniProtKB-KW"/>
</dbReference>
<dbReference type="GO" id="GO:0003723">
    <property type="term" value="F:RNA binding"/>
    <property type="evidence" value="ECO:0007669"/>
    <property type="project" value="InterPro"/>
</dbReference>
<comment type="cofactor">
    <cofactor evidence="1">
        <name>Mg(2+)</name>
        <dbReference type="ChEBI" id="CHEBI:18420"/>
    </cofactor>
</comment>
<dbReference type="Pfam" id="PF17759">
    <property type="entry name" value="tRNA_synthFbeta"/>
    <property type="match status" value="1"/>
</dbReference>
<evidence type="ECO:0000313" key="18">
    <source>
        <dbReference type="Proteomes" id="UP000319257"/>
    </source>
</evidence>
<evidence type="ECO:0000256" key="9">
    <source>
        <dbReference type="ARBA" id="ARBA00022741"/>
    </source>
</evidence>
<name>A0A507B5D4_9PEZI</name>
<evidence type="ECO:0000256" key="4">
    <source>
        <dbReference type="ARBA" id="ARBA00011209"/>
    </source>
</evidence>
<dbReference type="InterPro" id="IPR041616">
    <property type="entry name" value="PheRS_beta_core"/>
</dbReference>
<dbReference type="Gene3D" id="3.50.40.10">
    <property type="entry name" value="Phenylalanyl-trna Synthetase, Chain B, domain 3"/>
    <property type="match status" value="1"/>
</dbReference>
<dbReference type="InterPro" id="IPR009061">
    <property type="entry name" value="DNA-bd_dom_put_sf"/>
</dbReference>
<keyword evidence="18" id="KW-1185">Reference proteome</keyword>
<evidence type="ECO:0000256" key="10">
    <source>
        <dbReference type="ARBA" id="ARBA00022840"/>
    </source>
</evidence>
<dbReference type="InterPro" id="IPR040659">
    <property type="entry name" value="PhetRS_B1"/>
</dbReference>
<comment type="catalytic activity">
    <reaction evidence="15">
        <text>tRNA(Phe) + L-phenylalanine + ATP = L-phenylalanyl-tRNA(Phe) + AMP + diphosphate + H(+)</text>
        <dbReference type="Rhea" id="RHEA:19413"/>
        <dbReference type="Rhea" id="RHEA-COMP:9668"/>
        <dbReference type="Rhea" id="RHEA-COMP:9699"/>
        <dbReference type="ChEBI" id="CHEBI:15378"/>
        <dbReference type="ChEBI" id="CHEBI:30616"/>
        <dbReference type="ChEBI" id="CHEBI:33019"/>
        <dbReference type="ChEBI" id="CHEBI:58095"/>
        <dbReference type="ChEBI" id="CHEBI:78442"/>
        <dbReference type="ChEBI" id="CHEBI:78531"/>
        <dbReference type="ChEBI" id="CHEBI:456215"/>
        <dbReference type="EC" id="6.1.1.20"/>
    </reaction>
</comment>
<dbReference type="OrthoDB" id="1698572at2759"/>
<dbReference type="Gene3D" id="3.30.56.10">
    <property type="match status" value="2"/>
</dbReference>
<dbReference type="Pfam" id="PF03483">
    <property type="entry name" value="B3_4"/>
    <property type="match status" value="1"/>
</dbReference>
<evidence type="ECO:0000256" key="15">
    <source>
        <dbReference type="ARBA" id="ARBA00049255"/>
    </source>
</evidence>
<keyword evidence="10" id="KW-0067">ATP-binding</keyword>
<evidence type="ECO:0000256" key="13">
    <source>
        <dbReference type="ARBA" id="ARBA00023146"/>
    </source>
</evidence>
<evidence type="ECO:0000256" key="1">
    <source>
        <dbReference type="ARBA" id="ARBA00001946"/>
    </source>
</evidence>
<keyword evidence="13" id="KW-0030">Aminoacyl-tRNA synthetase</keyword>
<dbReference type="SMART" id="SM00874">
    <property type="entry name" value="B5"/>
    <property type="match status" value="1"/>
</dbReference>
<evidence type="ECO:0000256" key="3">
    <source>
        <dbReference type="ARBA" id="ARBA00007438"/>
    </source>
</evidence>
<dbReference type="PANTHER" id="PTHR10947:SF0">
    <property type="entry name" value="PHENYLALANINE--TRNA LIGASE BETA SUBUNIT"/>
    <property type="match status" value="1"/>
</dbReference>